<feature type="transmembrane region" description="Helical" evidence="9">
    <location>
        <begin position="224"/>
        <end position="240"/>
    </location>
</feature>
<dbReference type="Proteomes" id="UP000050502">
    <property type="component" value="Unassembled WGS sequence"/>
</dbReference>
<reference evidence="12 14" key="1">
    <citation type="journal article" date="2015" name="Genome Announc.">
        <title>Draft Genome Sequence of a Heterotrophic Facultative Anaerobic Thermophilic Bacterium, Ardenticatena maritima Strain 110ST.</title>
        <authorList>
            <person name="Kawaichi S."/>
            <person name="Yoshida T."/>
            <person name="Sako Y."/>
            <person name="Nakamura R."/>
        </authorList>
    </citation>
    <scope>NUCLEOTIDE SEQUENCE [LARGE SCALE GENOMIC DNA]</scope>
    <source>
        <strain evidence="12 14">110S</strain>
    </source>
</reference>
<evidence type="ECO:0000256" key="3">
    <source>
        <dbReference type="ARBA" id="ARBA00022449"/>
    </source>
</evidence>
<keyword evidence="7" id="KW-0406">Ion transport</keyword>
<feature type="transmembrane region" description="Helical" evidence="9">
    <location>
        <begin position="360"/>
        <end position="382"/>
    </location>
</feature>
<dbReference type="PANTHER" id="PTHR32507">
    <property type="entry name" value="NA(+)/H(+) ANTIPORTER 1"/>
    <property type="match status" value="1"/>
</dbReference>
<evidence type="ECO:0000256" key="5">
    <source>
        <dbReference type="ARBA" id="ARBA00022692"/>
    </source>
</evidence>
<evidence type="ECO:0000313" key="14">
    <source>
        <dbReference type="Proteomes" id="UP000037784"/>
    </source>
</evidence>
<evidence type="ECO:0000256" key="1">
    <source>
        <dbReference type="ARBA" id="ARBA00004651"/>
    </source>
</evidence>
<keyword evidence="8 9" id="KW-0472">Membrane</keyword>
<dbReference type="Pfam" id="PF02254">
    <property type="entry name" value="TrkA_N"/>
    <property type="match status" value="1"/>
</dbReference>
<feature type="transmembrane region" description="Helical" evidence="9">
    <location>
        <begin position="28"/>
        <end position="45"/>
    </location>
</feature>
<evidence type="ECO:0000259" key="11">
    <source>
        <dbReference type="Pfam" id="PF02254"/>
    </source>
</evidence>
<dbReference type="GO" id="GO:0006813">
    <property type="term" value="P:potassium ion transport"/>
    <property type="evidence" value="ECO:0007669"/>
    <property type="project" value="InterPro"/>
</dbReference>
<reference evidence="14" key="3">
    <citation type="submission" date="2015-08" db="EMBL/GenBank/DDBJ databases">
        <title>Draft Genome Sequence of a Heterotrophic Facultative Anaerobic Bacterium Ardenticatena maritima Strain 110S.</title>
        <authorList>
            <person name="Kawaichi S."/>
            <person name="Yoshida T."/>
            <person name="Sako Y."/>
            <person name="Nakamura R."/>
        </authorList>
    </citation>
    <scope>NUCLEOTIDE SEQUENCE [LARGE SCALE GENOMIC DNA]</scope>
    <source>
        <strain evidence="14">110S</strain>
    </source>
</reference>
<dbReference type="AlphaFoldDB" id="A0A0M9UCS7"/>
<dbReference type="InterPro" id="IPR006153">
    <property type="entry name" value="Cation/H_exchanger_TM"/>
</dbReference>
<comment type="subcellular location">
    <subcellularLocation>
        <location evidence="1">Cell membrane</location>
        <topology evidence="1">Multi-pass membrane protein</topology>
    </subcellularLocation>
</comment>
<proteinExistence type="predicted"/>
<evidence type="ECO:0000259" key="10">
    <source>
        <dbReference type="Pfam" id="PF00999"/>
    </source>
</evidence>
<dbReference type="SUPFAM" id="SSF51735">
    <property type="entry name" value="NAD(P)-binding Rossmann-fold domains"/>
    <property type="match status" value="1"/>
</dbReference>
<keyword evidence="6 9" id="KW-1133">Transmembrane helix</keyword>
<keyword evidence="2" id="KW-0813">Transport</keyword>
<dbReference type="GO" id="GO:1902600">
    <property type="term" value="P:proton transmembrane transport"/>
    <property type="evidence" value="ECO:0007669"/>
    <property type="project" value="InterPro"/>
</dbReference>
<feature type="transmembrane region" description="Helical" evidence="9">
    <location>
        <begin position="274"/>
        <end position="292"/>
    </location>
</feature>
<dbReference type="GO" id="GO:0005886">
    <property type="term" value="C:plasma membrane"/>
    <property type="evidence" value="ECO:0007669"/>
    <property type="project" value="UniProtKB-SubCell"/>
</dbReference>
<feature type="transmembrane region" description="Helical" evidence="9">
    <location>
        <begin position="150"/>
        <end position="170"/>
    </location>
</feature>
<evidence type="ECO:0000256" key="2">
    <source>
        <dbReference type="ARBA" id="ARBA00022448"/>
    </source>
</evidence>
<evidence type="ECO:0000256" key="7">
    <source>
        <dbReference type="ARBA" id="ARBA00023065"/>
    </source>
</evidence>
<dbReference type="STRING" id="872965.SE16_10740"/>
<feature type="transmembrane region" description="Helical" evidence="9">
    <location>
        <begin position="57"/>
        <end position="77"/>
    </location>
</feature>
<dbReference type="Gene3D" id="3.40.50.720">
    <property type="entry name" value="NAD(P)-binding Rossmann-like Domain"/>
    <property type="match status" value="1"/>
</dbReference>
<feature type="transmembrane region" description="Helical" evidence="9">
    <location>
        <begin position="333"/>
        <end position="354"/>
    </location>
</feature>
<evidence type="ECO:0000256" key="6">
    <source>
        <dbReference type="ARBA" id="ARBA00022989"/>
    </source>
</evidence>
<evidence type="ECO:0000256" key="9">
    <source>
        <dbReference type="SAM" id="Phobius"/>
    </source>
</evidence>
<dbReference type="PANTHER" id="PTHR32507:SF0">
    <property type="entry name" value="NA(+)_H(+) ANTIPORTER 2-RELATED"/>
    <property type="match status" value="1"/>
</dbReference>
<organism evidence="12 14">
    <name type="scientific">Ardenticatena maritima</name>
    <dbReference type="NCBI Taxonomy" id="872965"/>
    <lineage>
        <taxon>Bacteria</taxon>
        <taxon>Bacillati</taxon>
        <taxon>Chloroflexota</taxon>
        <taxon>Ardenticatenia</taxon>
        <taxon>Ardenticatenales</taxon>
        <taxon>Ardenticatenaceae</taxon>
        <taxon>Ardenticatena</taxon>
    </lineage>
</organism>
<dbReference type="RefSeq" id="WP_054493121.1">
    <property type="nucleotide sequence ID" value="NZ_BBZA01000130.1"/>
</dbReference>
<feature type="transmembrane region" description="Helical" evidence="9">
    <location>
        <begin position="190"/>
        <end position="212"/>
    </location>
</feature>
<evidence type="ECO:0000256" key="8">
    <source>
        <dbReference type="ARBA" id="ARBA00023136"/>
    </source>
</evidence>
<dbReference type="InParanoid" id="A0A0M9UCS7"/>
<keyword evidence="5 9" id="KW-0812">Transmembrane</keyword>
<sequence>MEHHTILVLAGIVVLGIGCQWLAWRLKIPAILPLLITGFLVGPVFDWLHPRELLGELFFPSISLSVAIILFEGALTLEFREIRRLRGVVRNLITVGALVTLVGGALAARLLIGLPWLISFLFGALIVVTGPTVIGPLLRNIRPTQRVASILKWEGILIDPIGALLAVIIFDIIIAEGPLGNPSLIAISTFARIMIIGLVLGLLSGYITAFLIKRYWVPDYLNELFALAMVIGVFALSDVLQSESGLLAVTVMGVVLANSGLHQLHDMWHFKERISILLISTLFIILAANVSFEQLSLLGVNSLLLLGVVLFILRPLSIWVSTLNSDLSRNERLFLSWVAPRGIVAASVSSLFAFRLEELGYAEAAILAPLTFLVIVGTVFLHGSTAKWVAQRLGVAEADPQGFLMMGATAFARALAKLLKENGFNVLLVDTNRHNVRAARIEGLEAHQGNLLSESVQEDLSLSGLGHFLALTSNDEANALACVHMRDTFGARKVYQLPPREENGQEFASGLMGRILFDERATYETLESLMQRGGVIKATLLTEKFTCDEYRQVWGDYALPLLAFRGKKVIVATTDEPFQPEPGWKLVALVLEKEARRAGINAPETAS</sequence>
<dbReference type="Pfam" id="PF00999">
    <property type="entry name" value="Na_H_Exchanger"/>
    <property type="match status" value="1"/>
</dbReference>
<feature type="domain" description="Cation/H+ exchanger transmembrane" evidence="10">
    <location>
        <begin position="19"/>
        <end position="391"/>
    </location>
</feature>
<comment type="caution">
    <text evidence="12">The sequence shown here is derived from an EMBL/GenBank/DDBJ whole genome shotgun (WGS) entry which is preliminary data.</text>
</comment>
<dbReference type="Proteomes" id="UP000037784">
    <property type="component" value="Unassembled WGS sequence"/>
</dbReference>
<evidence type="ECO:0000313" key="12">
    <source>
        <dbReference type="EMBL" id="GAP63260.1"/>
    </source>
</evidence>
<accession>A0A0M9UCS7</accession>
<dbReference type="PATRIC" id="fig|872965.6.peg.2202"/>
<feature type="transmembrane region" description="Helical" evidence="9">
    <location>
        <begin position="89"/>
        <end position="112"/>
    </location>
</feature>
<dbReference type="GO" id="GO:0015297">
    <property type="term" value="F:antiporter activity"/>
    <property type="evidence" value="ECO:0007669"/>
    <property type="project" value="UniProtKB-KW"/>
</dbReference>
<keyword evidence="14" id="KW-1185">Reference proteome</keyword>
<dbReference type="EMBL" id="BBZA01000130">
    <property type="protein sequence ID" value="GAP63260.1"/>
    <property type="molecule type" value="Genomic_DNA"/>
</dbReference>
<dbReference type="Gene3D" id="1.20.1530.20">
    <property type="match status" value="1"/>
</dbReference>
<protein>
    <submittedName>
        <fullName evidence="12">Uncharacterized protein</fullName>
    </submittedName>
</protein>
<dbReference type="EMBL" id="LGKN01000005">
    <property type="protein sequence ID" value="KPL87983.1"/>
    <property type="molecule type" value="Genomic_DNA"/>
</dbReference>
<gene>
    <name evidence="12" type="ORF">ARMA_1683</name>
    <name evidence="13" type="ORF">SE16_10740</name>
</gene>
<feature type="domain" description="RCK N-terminal" evidence="11">
    <location>
        <begin position="404"/>
        <end position="495"/>
    </location>
</feature>
<feature type="transmembrane region" description="Helical" evidence="9">
    <location>
        <begin position="118"/>
        <end position="138"/>
    </location>
</feature>
<dbReference type="InterPro" id="IPR003148">
    <property type="entry name" value="RCK_N"/>
</dbReference>
<dbReference type="InterPro" id="IPR038770">
    <property type="entry name" value="Na+/solute_symporter_sf"/>
</dbReference>
<feature type="transmembrane region" description="Helical" evidence="9">
    <location>
        <begin position="246"/>
        <end position="262"/>
    </location>
</feature>
<feature type="transmembrane region" description="Helical" evidence="9">
    <location>
        <begin position="298"/>
        <end position="321"/>
    </location>
</feature>
<dbReference type="OrthoDB" id="570124at2"/>
<evidence type="ECO:0000313" key="15">
    <source>
        <dbReference type="Proteomes" id="UP000050502"/>
    </source>
</evidence>
<evidence type="ECO:0000256" key="4">
    <source>
        <dbReference type="ARBA" id="ARBA00022475"/>
    </source>
</evidence>
<dbReference type="InterPro" id="IPR036291">
    <property type="entry name" value="NAD(P)-bd_dom_sf"/>
</dbReference>
<feature type="transmembrane region" description="Helical" evidence="9">
    <location>
        <begin position="6"/>
        <end position="23"/>
    </location>
</feature>
<reference evidence="13 15" key="2">
    <citation type="submission" date="2015-07" db="EMBL/GenBank/DDBJ databases">
        <title>Whole genome sequence of Ardenticatena maritima DSM 23922.</title>
        <authorList>
            <person name="Hemp J."/>
            <person name="Ward L.M."/>
            <person name="Pace L.A."/>
            <person name="Fischer W.W."/>
        </authorList>
    </citation>
    <scope>NUCLEOTIDE SEQUENCE [LARGE SCALE GENOMIC DNA]</scope>
    <source>
        <strain evidence="13 15">110S</strain>
    </source>
</reference>
<keyword evidence="4" id="KW-1003">Cell membrane</keyword>
<name>A0A0M9UCS7_9CHLR</name>
<keyword evidence="3" id="KW-0050">Antiport</keyword>
<evidence type="ECO:0000313" key="13">
    <source>
        <dbReference type="EMBL" id="KPL87983.1"/>
    </source>
</evidence>